<dbReference type="InterPro" id="IPR013783">
    <property type="entry name" value="Ig-like_fold"/>
</dbReference>
<evidence type="ECO:0000313" key="2">
    <source>
        <dbReference type="EMBL" id="MCA9754523.1"/>
    </source>
</evidence>
<dbReference type="Proteomes" id="UP000739538">
    <property type="component" value="Unassembled WGS sequence"/>
</dbReference>
<sequence length="378" mass="42245">MLRNDHPKWLGMVVALAWLYAGCGGGADRQAPQIENRPPELRRFGVVQARAHAAEVVRVVAAATDPDLDRIDYFWFVSRGTMPLGRVGPSIEWQTADTRGVDTVTVRITDRQDTVWTRLAVPLVTAIPPDSVWTLNSRDLAEVNWTPSRDEGIDNWVGYDVYASEEPLAGRDPEAIEAFRVTPEPLTTYATRVRPLEQGKRYYFHVRSVRRFGGETERSASGMETDMSPRPSGSVSGLNELGSGRSTVFDLSAGVVRPLDPADPSDRARMDLYIEADPDDPVEELRLRSVSHLASHDPAWADRVVEMKTLGEDFDVSGTEEDGEWVTELSISLNQVLAIRTPEGNYGKVQVTAIQRFLPDRTVWLSWAYQTIPDYISF</sequence>
<dbReference type="CDD" id="cd00063">
    <property type="entry name" value="FN3"/>
    <property type="match status" value="1"/>
</dbReference>
<dbReference type="InterPro" id="IPR003961">
    <property type="entry name" value="FN3_dom"/>
</dbReference>
<gene>
    <name evidence="2" type="ORF">KDA27_01885</name>
</gene>
<feature type="region of interest" description="Disordered" evidence="1">
    <location>
        <begin position="215"/>
        <end position="235"/>
    </location>
</feature>
<dbReference type="Gene3D" id="2.60.40.10">
    <property type="entry name" value="Immunoglobulins"/>
    <property type="match status" value="1"/>
</dbReference>
<dbReference type="SUPFAM" id="SSF49265">
    <property type="entry name" value="Fibronectin type III"/>
    <property type="match status" value="1"/>
</dbReference>
<protein>
    <submittedName>
        <fullName evidence="2">Fibronectin type III domain-containing protein</fullName>
    </submittedName>
</protein>
<proteinExistence type="predicted"/>
<dbReference type="EMBL" id="JAGQHS010000005">
    <property type="protein sequence ID" value="MCA9754523.1"/>
    <property type="molecule type" value="Genomic_DNA"/>
</dbReference>
<comment type="caution">
    <text evidence="2">The sequence shown here is derived from an EMBL/GenBank/DDBJ whole genome shotgun (WGS) entry which is preliminary data.</text>
</comment>
<reference evidence="2" key="2">
    <citation type="journal article" date="2021" name="Microbiome">
        <title>Successional dynamics and alternative stable states in a saline activated sludge microbial community over 9 years.</title>
        <authorList>
            <person name="Wang Y."/>
            <person name="Ye J."/>
            <person name="Ju F."/>
            <person name="Liu L."/>
            <person name="Boyd J.A."/>
            <person name="Deng Y."/>
            <person name="Parks D.H."/>
            <person name="Jiang X."/>
            <person name="Yin X."/>
            <person name="Woodcroft B.J."/>
            <person name="Tyson G.W."/>
            <person name="Hugenholtz P."/>
            <person name="Polz M.F."/>
            <person name="Zhang T."/>
        </authorList>
    </citation>
    <scope>NUCLEOTIDE SEQUENCE</scope>
    <source>
        <strain evidence="2">HKST-UBA02</strain>
    </source>
</reference>
<name>A0A956SDP8_UNCEI</name>
<organism evidence="2 3">
    <name type="scientific">Eiseniibacteriota bacterium</name>
    <dbReference type="NCBI Taxonomy" id="2212470"/>
    <lineage>
        <taxon>Bacteria</taxon>
        <taxon>Candidatus Eiseniibacteriota</taxon>
    </lineage>
</organism>
<accession>A0A956SDP8</accession>
<reference evidence="2" key="1">
    <citation type="submission" date="2020-04" db="EMBL/GenBank/DDBJ databases">
        <authorList>
            <person name="Zhang T."/>
        </authorList>
    </citation>
    <scope>NUCLEOTIDE SEQUENCE</scope>
    <source>
        <strain evidence="2">HKST-UBA02</strain>
    </source>
</reference>
<dbReference type="AlphaFoldDB" id="A0A956SDP8"/>
<evidence type="ECO:0000313" key="3">
    <source>
        <dbReference type="Proteomes" id="UP000739538"/>
    </source>
</evidence>
<dbReference type="InterPro" id="IPR036116">
    <property type="entry name" value="FN3_sf"/>
</dbReference>
<evidence type="ECO:0000256" key="1">
    <source>
        <dbReference type="SAM" id="MobiDB-lite"/>
    </source>
</evidence>